<comment type="cofactor">
    <cofactor evidence="1">
        <name>Zn(2+)</name>
        <dbReference type="ChEBI" id="CHEBI:29105"/>
    </cofactor>
</comment>
<organism evidence="7 8">
    <name type="scientific">Methanocella arvoryzae (strain DSM 22066 / NBRC 105507 / MRE50)</name>
    <dbReference type="NCBI Taxonomy" id="351160"/>
    <lineage>
        <taxon>Archaea</taxon>
        <taxon>Methanobacteriati</taxon>
        <taxon>Methanobacteriota</taxon>
        <taxon>Stenosarchaea group</taxon>
        <taxon>Methanomicrobia</taxon>
        <taxon>Methanocellales</taxon>
        <taxon>Methanocellaceae</taxon>
        <taxon>Methanocella</taxon>
    </lineage>
</organism>
<keyword evidence="4" id="KW-0378">Hydrolase</keyword>
<dbReference type="eggNOG" id="arCOG00458">
    <property type="taxonomic scope" value="Archaea"/>
</dbReference>
<dbReference type="Pfam" id="PF07998">
    <property type="entry name" value="Peptidase_M54"/>
    <property type="match status" value="1"/>
</dbReference>
<keyword evidence="3" id="KW-0479">Metal-binding</keyword>
<evidence type="ECO:0000313" key="7">
    <source>
        <dbReference type="EMBL" id="CAJ37284.1"/>
    </source>
</evidence>
<accession>Q0W2V9</accession>
<dbReference type="InterPro" id="IPR024079">
    <property type="entry name" value="MetalloPept_cat_dom_sf"/>
</dbReference>
<evidence type="ECO:0000256" key="4">
    <source>
        <dbReference type="ARBA" id="ARBA00022801"/>
    </source>
</evidence>
<dbReference type="RefSeq" id="WP_012035293.1">
    <property type="nucleotide sequence ID" value="NC_009464.1"/>
</dbReference>
<gene>
    <name evidence="7" type="ORF">RCIX2160</name>
</gene>
<dbReference type="GO" id="GO:0008237">
    <property type="term" value="F:metallopeptidase activity"/>
    <property type="evidence" value="ECO:0007669"/>
    <property type="project" value="UniProtKB-KW"/>
</dbReference>
<dbReference type="GO" id="GO:0006508">
    <property type="term" value="P:proteolysis"/>
    <property type="evidence" value="ECO:0007669"/>
    <property type="project" value="UniProtKB-KW"/>
</dbReference>
<evidence type="ECO:0008006" key="9">
    <source>
        <dbReference type="Google" id="ProtNLM"/>
    </source>
</evidence>
<dbReference type="EMBL" id="AM114193">
    <property type="protein sequence ID" value="CAJ37284.1"/>
    <property type="molecule type" value="Genomic_DNA"/>
</dbReference>
<dbReference type="InterPro" id="IPR012091">
    <property type="entry name" value="Pept_M54_archaemetzncn_arc/bac"/>
</dbReference>
<dbReference type="KEGG" id="rci:RCIX2160"/>
<name>Q0W2V9_METAR</name>
<keyword evidence="5" id="KW-0862">Zinc</keyword>
<proteinExistence type="predicted"/>
<dbReference type="CDD" id="cd11375">
    <property type="entry name" value="Peptidase_M54"/>
    <property type="match status" value="1"/>
</dbReference>
<dbReference type="GeneID" id="5143579"/>
<evidence type="ECO:0000256" key="1">
    <source>
        <dbReference type="ARBA" id="ARBA00001947"/>
    </source>
</evidence>
<dbReference type="InterPro" id="IPR012962">
    <property type="entry name" value="Pept_M54_archaemetzincn"/>
</dbReference>
<dbReference type="PIRSF" id="PIRSF005785">
    <property type="entry name" value="Zn-prot_arch"/>
    <property type="match status" value="1"/>
</dbReference>
<dbReference type="GO" id="GO:0008270">
    <property type="term" value="F:zinc ion binding"/>
    <property type="evidence" value="ECO:0007669"/>
    <property type="project" value="InterPro"/>
</dbReference>
<evidence type="ECO:0000256" key="2">
    <source>
        <dbReference type="ARBA" id="ARBA00022670"/>
    </source>
</evidence>
<keyword evidence="6" id="KW-0482">Metalloprotease</keyword>
<dbReference type="OrthoDB" id="50281at2157"/>
<dbReference type="Proteomes" id="UP000000663">
    <property type="component" value="Chromosome"/>
</dbReference>
<keyword evidence="2" id="KW-0645">Protease</keyword>
<dbReference type="PANTHER" id="PTHR15910:SF1">
    <property type="entry name" value="ARCHAEMETZINCIN-2"/>
    <property type="match status" value="1"/>
</dbReference>
<evidence type="ECO:0000256" key="6">
    <source>
        <dbReference type="ARBA" id="ARBA00023049"/>
    </source>
</evidence>
<dbReference type="AlphaFoldDB" id="Q0W2V9"/>
<evidence type="ECO:0000256" key="3">
    <source>
        <dbReference type="ARBA" id="ARBA00022723"/>
    </source>
</evidence>
<protein>
    <recommendedName>
        <fullName evidence="9">Peptidase</fullName>
    </recommendedName>
</protein>
<dbReference type="SUPFAM" id="SSF55486">
    <property type="entry name" value="Metalloproteases ('zincins'), catalytic domain"/>
    <property type="match status" value="1"/>
</dbReference>
<reference evidence="7 8" key="1">
    <citation type="journal article" date="2006" name="Science">
        <title>Genome of rice cluster I archaea -- the key methane producers in the rice rhizosphere.</title>
        <authorList>
            <person name="Erkel C."/>
            <person name="Kube M."/>
            <person name="Reinhardt R."/>
            <person name="Liesack W."/>
        </authorList>
    </citation>
    <scope>NUCLEOTIDE SEQUENCE [LARGE SCALE GENOMIC DNA]</scope>
    <source>
        <strain evidence="8">DSM 22066 / NBRC 105507 / MRE50</strain>
    </source>
</reference>
<dbReference type="Gene3D" id="3.40.390.10">
    <property type="entry name" value="Collagenase (Catalytic Domain)"/>
    <property type="match status" value="1"/>
</dbReference>
<dbReference type="PANTHER" id="PTHR15910">
    <property type="entry name" value="ARCHAEMETZINCIN"/>
    <property type="match status" value="1"/>
</dbReference>
<evidence type="ECO:0000256" key="5">
    <source>
        <dbReference type="ARBA" id="ARBA00022833"/>
    </source>
</evidence>
<dbReference type="STRING" id="351160.RCIX2160"/>
<sequence>MDVDLFYVPGCEQFKDLVSRKIAATYGVQVKDRGLLPVYDRAYNPLRRQYDAYVLLDYLIRCIVSDTAVWIVDRDMYCENLNFVFGLAMYHIAAVVSTYRVPSAEMVAKEAVHEAGHVMGLQHCKNRCVMRYSESLEDALDKPSELCTSCKKTIDRKVVEPGLQM</sequence>
<keyword evidence="8" id="KW-1185">Reference proteome</keyword>
<evidence type="ECO:0000313" key="8">
    <source>
        <dbReference type="Proteomes" id="UP000000663"/>
    </source>
</evidence>